<dbReference type="EMBL" id="DRTH01000211">
    <property type="protein sequence ID" value="HHF08821.1"/>
    <property type="molecule type" value="Genomic_DNA"/>
</dbReference>
<comment type="caution">
    <text evidence="1">The sequence shown here is derived from an EMBL/GenBank/DDBJ whole genome shotgun (WGS) entry which is preliminary data.</text>
</comment>
<accession>A0A7C5DVZ6</accession>
<evidence type="ECO:0008006" key="2">
    <source>
        <dbReference type="Google" id="ProtNLM"/>
    </source>
</evidence>
<proteinExistence type="predicted"/>
<evidence type="ECO:0000313" key="1">
    <source>
        <dbReference type="EMBL" id="HHF08821.1"/>
    </source>
</evidence>
<dbReference type="AlphaFoldDB" id="A0A7C5DVZ6"/>
<organism evidence="1">
    <name type="scientific">Kosmotoga arenicorallina</name>
    <dbReference type="NCBI Taxonomy" id="688066"/>
    <lineage>
        <taxon>Bacteria</taxon>
        <taxon>Thermotogati</taxon>
        <taxon>Thermotogota</taxon>
        <taxon>Thermotogae</taxon>
        <taxon>Kosmotogales</taxon>
        <taxon>Kosmotogaceae</taxon>
        <taxon>Kosmotoga</taxon>
    </lineage>
</organism>
<reference evidence="1" key="1">
    <citation type="journal article" date="2020" name="mSystems">
        <title>Genome- and Community-Level Interaction Insights into Carbon Utilization and Element Cycling Functions of Hydrothermarchaeota in Hydrothermal Sediment.</title>
        <authorList>
            <person name="Zhou Z."/>
            <person name="Liu Y."/>
            <person name="Xu W."/>
            <person name="Pan J."/>
            <person name="Luo Z.H."/>
            <person name="Li M."/>
        </authorList>
    </citation>
    <scope>NUCLEOTIDE SEQUENCE [LARGE SCALE GENOMIC DNA]</scope>
    <source>
        <strain evidence="1">HyVt-80</strain>
    </source>
</reference>
<gene>
    <name evidence="1" type="ORF">ENL26_03530</name>
</gene>
<protein>
    <recommendedName>
        <fullName evidence="2">HEAT repeat domain-containing protein</fullName>
    </recommendedName>
</protein>
<sequence length="86" mass="9917">MNREHILALLNSDDSFEKLRALKFVREQSIFNLSDVLVEMLKNEENELVSEAIVDTLKSFDVPEVSKDVSALFEEDRLHLRDLAVV</sequence>
<feature type="non-terminal residue" evidence="1">
    <location>
        <position position="86"/>
    </location>
</feature>
<dbReference type="Proteomes" id="UP000886129">
    <property type="component" value="Unassembled WGS sequence"/>
</dbReference>
<name>A0A7C5DVZ6_9BACT</name>